<organism evidence="9 10">
    <name type="scientific">Corynebacterium urogenitale</name>
    <dbReference type="NCBI Taxonomy" id="2487892"/>
    <lineage>
        <taxon>Bacteria</taxon>
        <taxon>Bacillati</taxon>
        <taxon>Actinomycetota</taxon>
        <taxon>Actinomycetes</taxon>
        <taxon>Mycobacteriales</taxon>
        <taxon>Corynebacteriaceae</taxon>
        <taxon>Corynebacterium</taxon>
    </lineage>
</organism>
<dbReference type="Pfam" id="PF03547">
    <property type="entry name" value="Mem_trans"/>
    <property type="match status" value="1"/>
</dbReference>
<feature type="transmembrane region" description="Helical" evidence="8">
    <location>
        <begin position="293"/>
        <end position="313"/>
    </location>
</feature>
<evidence type="ECO:0000256" key="6">
    <source>
        <dbReference type="ARBA" id="ARBA00022989"/>
    </source>
</evidence>
<dbReference type="GO" id="GO:0005886">
    <property type="term" value="C:plasma membrane"/>
    <property type="evidence" value="ECO:0007669"/>
    <property type="project" value="UniProtKB-SubCell"/>
</dbReference>
<keyword evidence="4" id="KW-1003">Cell membrane</keyword>
<keyword evidence="3" id="KW-0813">Transport</keyword>
<dbReference type="PANTHER" id="PTHR36838">
    <property type="entry name" value="AUXIN EFFLUX CARRIER FAMILY PROTEIN"/>
    <property type="match status" value="1"/>
</dbReference>
<proteinExistence type="inferred from homology"/>
<evidence type="ECO:0000256" key="2">
    <source>
        <dbReference type="ARBA" id="ARBA00010145"/>
    </source>
</evidence>
<gene>
    <name evidence="9" type="ORF">CUROG_07750</name>
</gene>
<name>A0A5J6ZBY9_9CORY</name>
<feature type="transmembrane region" description="Helical" evidence="8">
    <location>
        <begin position="6"/>
        <end position="24"/>
    </location>
</feature>
<feature type="transmembrane region" description="Helical" evidence="8">
    <location>
        <begin position="124"/>
        <end position="143"/>
    </location>
</feature>
<dbReference type="KEGG" id="cuo:CUROG_07750"/>
<keyword evidence="7 8" id="KW-0472">Membrane</keyword>
<evidence type="ECO:0000256" key="4">
    <source>
        <dbReference type="ARBA" id="ARBA00022475"/>
    </source>
</evidence>
<feature type="transmembrane region" description="Helical" evidence="8">
    <location>
        <begin position="193"/>
        <end position="212"/>
    </location>
</feature>
<keyword evidence="5 8" id="KW-0812">Transmembrane</keyword>
<feature type="transmembrane region" description="Helical" evidence="8">
    <location>
        <begin position="163"/>
        <end position="181"/>
    </location>
</feature>
<comment type="subcellular location">
    <subcellularLocation>
        <location evidence="1">Cell membrane</location>
        <topology evidence="1">Multi-pass membrane protein</topology>
    </subcellularLocation>
</comment>
<accession>A0A5J6ZBY9</accession>
<dbReference type="PANTHER" id="PTHR36838:SF3">
    <property type="entry name" value="TRANSPORTER AUXIN EFFLUX CARRIER EC FAMILY"/>
    <property type="match status" value="1"/>
</dbReference>
<evidence type="ECO:0000256" key="1">
    <source>
        <dbReference type="ARBA" id="ARBA00004651"/>
    </source>
</evidence>
<keyword evidence="6 8" id="KW-1133">Transmembrane helix</keyword>
<dbReference type="InterPro" id="IPR004776">
    <property type="entry name" value="Mem_transp_PIN-like"/>
</dbReference>
<keyword evidence="10" id="KW-1185">Reference proteome</keyword>
<dbReference type="OrthoDB" id="5405318at2"/>
<dbReference type="EMBL" id="CP045032">
    <property type="protein sequence ID" value="QFQ02899.1"/>
    <property type="molecule type" value="Genomic_DNA"/>
</dbReference>
<feature type="transmembrane region" description="Helical" evidence="8">
    <location>
        <begin position="61"/>
        <end position="83"/>
    </location>
</feature>
<sequence length="314" mass="33140">MFDVLTGFAIVILVIAVGFGVGRLRLLGPGAVYTLNMFVFWIALPMMLINFLSDADLGQLFGVNFAVVALSTLAAGLVGYLGYRFVAGRAPSDSLVAMLACSYCNGTHLGIPLMAHLIGDPTVTLPVVMFQVGFYGPLSVLMLDMSSEKRNSRGLVRELILSILRNPLIIGAVTGIVLAVIKQQVGWTLPKLLAEPIAMISDATVAVALIAFGMSMAEVKVLQKGRSPVRSVIAASLVKTIVHPLIAWLLGAFVFGASGPLLLAMVLIATLPTGQNVFTYAQRFGVNTVLARDSVVIATAMSLPAMAVIVLLLG</sequence>
<evidence type="ECO:0000256" key="5">
    <source>
        <dbReference type="ARBA" id="ARBA00022692"/>
    </source>
</evidence>
<comment type="similarity">
    <text evidence="2">Belongs to the auxin efflux carrier (TC 2.A.69) family.</text>
</comment>
<dbReference type="InterPro" id="IPR038770">
    <property type="entry name" value="Na+/solute_symporter_sf"/>
</dbReference>
<feature type="transmembrane region" description="Helical" evidence="8">
    <location>
        <begin position="95"/>
        <end position="118"/>
    </location>
</feature>
<evidence type="ECO:0000256" key="8">
    <source>
        <dbReference type="SAM" id="Phobius"/>
    </source>
</evidence>
<feature type="transmembrane region" description="Helical" evidence="8">
    <location>
        <begin position="261"/>
        <end position="281"/>
    </location>
</feature>
<reference evidence="10" key="1">
    <citation type="submission" date="2019-10" db="EMBL/GenBank/DDBJ databases">
        <title>Complete genome sequence of Corynebacterium urogenitalis DSM 108747, isolated from the genital tract of a cow.</title>
        <authorList>
            <person name="Ruckert C."/>
            <person name="Ballas P."/>
            <person name="Wagener K."/>
            <person name="Drillich M."/>
            <person name="Kaempfer P."/>
            <person name="Busse H.-J."/>
            <person name="Ehling-Schulz M."/>
        </authorList>
    </citation>
    <scope>NUCLEOTIDE SEQUENCE [LARGE SCALE GENOMIC DNA]</scope>
    <source>
        <strain evidence="10">LMM 1652</strain>
    </source>
</reference>
<evidence type="ECO:0000256" key="3">
    <source>
        <dbReference type="ARBA" id="ARBA00022448"/>
    </source>
</evidence>
<evidence type="ECO:0000313" key="10">
    <source>
        <dbReference type="Proteomes" id="UP000326711"/>
    </source>
</evidence>
<feature type="transmembrane region" description="Helical" evidence="8">
    <location>
        <begin position="31"/>
        <end position="49"/>
    </location>
</feature>
<evidence type="ECO:0000313" key="9">
    <source>
        <dbReference type="EMBL" id="QFQ02899.1"/>
    </source>
</evidence>
<dbReference type="Gene3D" id="1.20.1530.20">
    <property type="match status" value="1"/>
</dbReference>
<evidence type="ECO:0000256" key="7">
    <source>
        <dbReference type="ARBA" id="ARBA00023136"/>
    </source>
</evidence>
<dbReference type="GO" id="GO:0055085">
    <property type="term" value="P:transmembrane transport"/>
    <property type="evidence" value="ECO:0007669"/>
    <property type="project" value="InterPro"/>
</dbReference>
<dbReference type="RefSeq" id="WP_151903209.1">
    <property type="nucleotide sequence ID" value="NZ_CP045032.1"/>
</dbReference>
<dbReference type="Proteomes" id="UP000326711">
    <property type="component" value="Chromosome"/>
</dbReference>
<feature type="transmembrane region" description="Helical" evidence="8">
    <location>
        <begin position="232"/>
        <end position="255"/>
    </location>
</feature>
<protein>
    <submittedName>
        <fullName evidence="9">Membrane transport protein</fullName>
    </submittedName>
</protein>
<dbReference type="AlphaFoldDB" id="A0A5J6ZBY9"/>